<evidence type="ECO:0000313" key="2">
    <source>
        <dbReference type="Proteomes" id="UP000005729"/>
    </source>
</evidence>
<reference evidence="1 2" key="1">
    <citation type="journal article" date="2010" name="Environ. Microbiol.">
        <title>Annotation and overview of the Pseudomonas savastanoi pv. savastanoi NCPPB 3335 draft genome reveals the virulence gene complement of a tumour-inducing pathogen of woody hosts.</title>
        <authorList>
            <person name="Rodriguez-Palenzuela P."/>
            <person name="Matas I.M."/>
            <person name="Murillo J."/>
            <person name="Lopez-Solanilla E."/>
            <person name="Bardaji L."/>
            <person name="Perez-Martinez I."/>
            <person name="Rodriguez-Moskera M.E."/>
            <person name="Penyalver R."/>
            <person name="Lopez M.M."/>
            <person name="Quesada J.M."/>
            <person name="Biehl B.S."/>
            <person name="Perna N.T."/>
            <person name="Glasner J.D."/>
            <person name="Cabot E.L."/>
            <person name="Neeno-Eckwall E."/>
            <person name="Ramos C."/>
        </authorList>
    </citation>
    <scope>NUCLEOTIDE SEQUENCE [LARGE SCALE GENOMIC DNA]</scope>
    <source>
        <strain evidence="1 2">NCPPB 3335</strain>
    </source>
</reference>
<dbReference type="AlphaFoldDB" id="A0ABC8BIT2"/>
<protein>
    <submittedName>
        <fullName evidence="1">Uncharacterized protein</fullName>
    </submittedName>
</protein>
<dbReference type="KEGG" id="psav:PSA3335_26020"/>
<proteinExistence type="predicted"/>
<organism evidence="1 2">
    <name type="scientific">Pseudomonas savastanoi pv. savastanoi NCPPB 3335</name>
    <dbReference type="NCBI Taxonomy" id="693985"/>
    <lineage>
        <taxon>Bacteria</taxon>
        <taxon>Pseudomonadati</taxon>
        <taxon>Pseudomonadota</taxon>
        <taxon>Gammaproteobacteria</taxon>
        <taxon>Pseudomonadales</taxon>
        <taxon>Pseudomonadaceae</taxon>
        <taxon>Pseudomonas</taxon>
    </lineage>
</organism>
<dbReference type="Proteomes" id="UP000005729">
    <property type="component" value="Chromosome"/>
</dbReference>
<accession>A0ABC8BIT2</accession>
<evidence type="ECO:0000313" key="1">
    <source>
        <dbReference type="EMBL" id="ARD14208.1"/>
    </source>
</evidence>
<name>A0ABC8BIT2_PSESS</name>
<sequence length="98" mass="11369">MLKGCNGSILLKKSAMVSKAEKYASELEIFAWGRGFRVQISRRCAQKRHFQQSVHTQPGRTDFFNTIGRKLSVVESALRLFGNWWYKTEPMTTWIKAK</sequence>
<gene>
    <name evidence="1" type="ORF">PSA3335_26020</name>
</gene>
<dbReference type="EMBL" id="CP008742">
    <property type="protein sequence ID" value="ARD14208.1"/>
    <property type="molecule type" value="Genomic_DNA"/>
</dbReference>